<keyword evidence="5" id="KW-1185">Reference proteome</keyword>
<sequence>MSCGISNHKNRSSKRSKIQNNQAENAGFSQTRNGRQSNYSVCKFTYKQELKKTQHELSVKVVEFNQVKGELEGKVRKLEVELSNERQRFNDLIEENKKGYESQLEEEKRKFHLEIKTLEEKAQNLEYELSKEKQKFTNLIDENKKEHERQLEKEKPELKTLEKVRRLEDELSKGKQKFHDSKKEYEEQLEREKRNFDSKLKNLEEMAKFHQQNFNQLKKNYDELQLAKKNMETNMKNNITNLDQQVRVQEKNFILQFDRANEKYKENINSMKQKLNDKGNGLRELEEKNLKLKEEASKYQSALGVATNIRLGDDDQDHSVKLKQDIIKMQKTLENYVTHLKPNIKINIEQAQKLAQEYGCLNEITAKNPNNLFIRAVLQRKVLDLVCEFSQDFVKFQGRTSKFESDIDSKARELLSLIKLFSITRAGTDEVIDASIVKIRQQIYGILGNRGFNNIIDDDGNTRMHDFIVYASNKLNNIMNQYREINDINRKEQVDAMAPKLIQDIYKLFWFRVNVQEPKIKIEYFKSNSRIDPDTMKGMWNDDEIDKLRVDICCFPMVGRDFDFSDVRIYTPAKVFPRNISVSDETNVEAYE</sequence>
<dbReference type="AlphaFoldDB" id="A0A2Z6QL07"/>
<gene>
    <name evidence="4" type="ORF">RCL2_000056600</name>
    <name evidence="3" type="ORF">RclHR1_00180001</name>
</gene>
<dbReference type="STRING" id="94130.A0A2Z6QL07"/>
<keyword evidence="1" id="KW-0175">Coiled coil</keyword>
<feature type="region of interest" description="Disordered" evidence="2">
    <location>
        <begin position="1"/>
        <end position="34"/>
    </location>
</feature>
<evidence type="ECO:0000313" key="4">
    <source>
        <dbReference type="EMBL" id="GES73021.1"/>
    </source>
</evidence>
<evidence type="ECO:0000256" key="1">
    <source>
        <dbReference type="SAM" id="Coils"/>
    </source>
</evidence>
<comment type="caution">
    <text evidence="3">The sequence shown here is derived from an EMBL/GenBank/DDBJ whole genome shotgun (WGS) entry which is preliminary data.</text>
</comment>
<evidence type="ECO:0000313" key="3">
    <source>
        <dbReference type="EMBL" id="GBB90863.1"/>
    </source>
</evidence>
<dbReference type="Proteomes" id="UP000615446">
    <property type="component" value="Unassembled WGS sequence"/>
</dbReference>
<dbReference type="Proteomes" id="UP000247702">
    <property type="component" value="Unassembled WGS sequence"/>
</dbReference>
<reference evidence="3 5" key="1">
    <citation type="submission" date="2017-11" db="EMBL/GenBank/DDBJ databases">
        <title>The genome of Rhizophagus clarus HR1 reveals common genetic basis of auxotrophy among arbuscular mycorrhizal fungi.</title>
        <authorList>
            <person name="Kobayashi Y."/>
        </authorList>
    </citation>
    <scope>NUCLEOTIDE SEQUENCE [LARGE SCALE GENOMIC DNA]</scope>
    <source>
        <strain evidence="3 5">HR1</strain>
    </source>
</reference>
<name>A0A2Z6QL07_9GLOM</name>
<organism evidence="3 5">
    <name type="scientific">Rhizophagus clarus</name>
    <dbReference type="NCBI Taxonomy" id="94130"/>
    <lineage>
        <taxon>Eukaryota</taxon>
        <taxon>Fungi</taxon>
        <taxon>Fungi incertae sedis</taxon>
        <taxon>Mucoromycota</taxon>
        <taxon>Glomeromycotina</taxon>
        <taxon>Glomeromycetes</taxon>
        <taxon>Glomerales</taxon>
        <taxon>Glomeraceae</taxon>
        <taxon>Rhizophagus</taxon>
    </lineage>
</organism>
<reference evidence="4" key="2">
    <citation type="submission" date="2019-10" db="EMBL/GenBank/DDBJ databases">
        <title>Conservation and host-specific expression of non-tandemly repeated heterogenous ribosome RNA gene in arbuscular mycorrhizal fungi.</title>
        <authorList>
            <person name="Maeda T."/>
            <person name="Kobayashi Y."/>
            <person name="Nakagawa T."/>
            <person name="Ezawa T."/>
            <person name="Yamaguchi K."/>
            <person name="Bino T."/>
            <person name="Nishimoto Y."/>
            <person name="Shigenobu S."/>
            <person name="Kawaguchi M."/>
        </authorList>
    </citation>
    <scope>NUCLEOTIDE SEQUENCE</scope>
    <source>
        <strain evidence="4">HR1</strain>
    </source>
</reference>
<evidence type="ECO:0000256" key="2">
    <source>
        <dbReference type="SAM" id="MobiDB-lite"/>
    </source>
</evidence>
<feature type="compositionally biased region" description="Basic residues" evidence="2">
    <location>
        <begin position="8"/>
        <end position="17"/>
    </location>
</feature>
<dbReference type="OrthoDB" id="2421915at2759"/>
<dbReference type="EMBL" id="BEXD01000890">
    <property type="protein sequence ID" value="GBB90863.1"/>
    <property type="molecule type" value="Genomic_DNA"/>
</dbReference>
<dbReference type="EMBL" id="BLAL01000005">
    <property type="protein sequence ID" value="GES73021.1"/>
    <property type="molecule type" value="Genomic_DNA"/>
</dbReference>
<evidence type="ECO:0000313" key="5">
    <source>
        <dbReference type="Proteomes" id="UP000247702"/>
    </source>
</evidence>
<protein>
    <submittedName>
        <fullName evidence="3">Uncharacterized protein</fullName>
    </submittedName>
</protein>
<feature type="compositionally biased region" description="Polar residues" evidence="2">
    <location>
        <begin position="18"/>
        <end position="34"/>
    </location>
</feature>
<accession>A0A2Z6QL07</accession>
<proteinExistence type="predicted"/>
<feature type="coiled-coil region" evidence="1">
    <location>
        <begin position="68"/>
        <end position="302"/>
    </location>
</feature>